<sequence length="98" mass="10724">MHADKHQSPQPQEENFVVAHPHQPSITPRQQGNKRGGHNLSSSSVGDNQSNVVLSSSPTQIAKAKTKTKGKGHMFPERSTPINPIHVPPFTCIEILDE</sequence>
<reference evidence="1 2" key="1">
    <citation type="journal article" date="2024" name="G3 (Bethesda)">
        <title>Genome assembly of Hibiscus sabdariffa L. provides insights into metabolisms of medicinal natural products.</title>
        <authorList>
            <person name="Kim T."/>
        </authorList>
    </citation>
    <scope>NUCLEOTIDE SEQUENCE [LARGE SCALE GENOMIC DNA]</scope>
    <source>
        <strain evidence="1">TK-2024</strain>
        <tissue evidence="1">Old leaves</tissue>
    </source>
</reference>
<protein>
    <submittedName>
        <fullName evidence="1">Uncharacterized protein</fullName>
    </submittedName>
</protein>
<comment type="caution">
    <text evidence="1">The sequence shown here is derived from an EMBL/GenBank/DDBJ whole genome shotgun (WGS) entry which is preliminary data.</text>
</comment>
<gene>
    <name evidence="1" type="ORF">V6N11_049705</name>
</gene>
<keyword evidence="2" id="KW-1185">Reference proteome</keyword>
<organism evidence="1 2">
    <name type="scientific">Hibiscus sabdariffa</name>
    <name type="common">roselle</name>
    <dbReference type="NCBI Taxonomy" id="183260"/>
    <lineage>
        <taxon>Eukaryota</taxon>
        <taxon>Viridiplantae</taxon>
        <taxon>Streptophyta</taxon>
        <taxon>Embryophyta</taxon>
        <taxon>Tracheophyta</taxon>
        <taxon>Spermatophyta</taxon>
        <taxon>Magnoliopsida</taxon>
        <taxon>eudicotyledons</taxon>
        <taxon>Gunneridae</taxon>
        <taxon>Pentapetalae</taxon>
        <taxon>rosids</taxon>
        <taxon>malvids</taxon>
        <taxon>Malvales</taxon>
        <taxon>Malvaceae</taxon>
        <taxon>Malvoideae</taxon>
        <taxon>Hibiscus</taxon>
    </lineage>
</organism>
<proteinExistence type="predicted"/>
<dbReference type="Proteomes" id="UP001396334">
    <property type="component" value="Unassembled WGS sequence"/>
</dbReference>
<dbReference type="EMBL" id="JBBPBN010000324">
    <property type="protein sequence ID" value="KAK8489157.1"/>
    <property type="molecule type" value="Genomic_DNA"/>
</dbReference>
<evidence type="ECO:0000313" key="1">
    <source>
        <dbReference type="EMBL" id="KAK8489157.1"/>
    </source>
</evidence>
<evidence type="ECO:0000313" key="2">
    <source>
        <dbReference type="Proteomes" id="UP001396334"/>
    </source>
</evidence>
<name>A0ABR2A806_9ROSI</name>
<accession>A0ABR2A806</accession>